<gene>
    <name evidence="1" type="ORF">ILUMI_04230</name>
</gene>
<reference evidence="1" key="1">
    <citation type="submission" date="2019-08" db="EMBL/GenBank/DDBJ databases">
        <title>The genome of the North American firefly Photinus pyralis.</title>
        <authorList>
            <consortium name="Photinus pyralis genome working group"/>
            <person name="Fallon T.R."/>
            <person name="Sander Lower S.E."/>
            <person name="Weng J.-K."/>
        </authorList>
    </citation>
    <scope>NUCLEOTIDE SEQUENCE</scope>
    <source>
        <strain evidence="1">TRF0915ILg1</strain>
        <tissue evidence="1">Whole body</tissue>
    </source>
</reference>
<organism evidence="1 2">
    <name type="scientific">Ignelater luminosus</name>
    <name type="common">Cucubano</name>
    <name type="synonym">Pyrophorus luminosus</name>
    <dbReference type="NCBI Taxonomy" id="2038154"/>
    <lineage>
        <taxon>Eukaryota</taxon>
        <taxon>Metazoa</taxon>
        <taxon>Ecdysozoa</taxon>
        <taxon>Arthropoda</taxon>
        <taxon>Hexapoda</taxon>
        <taxon>Insecta</taxon>
        <taxon>Pterygota</taxon>
        <taxon>Neoptera</taxon>
        <taxon>Endopterygota</taxon>
        <taxon>Coleoptera</taxon>
        <taxon>Polyphaga</taxon>
        <taxon>Elateriformia</taxon>
        <taxon>Elateroidea</taxon>
        <taxon>Elateridae</taxon>
        <taxon>Agrypninae</taxon>
        <taxon>Pyrophorini</taxon>
        <taxon>Ignelater</taxon>
    </lineage>
</organism>
<evidence type="ECO:0000313" key="1">
    <source>
        <dbReference type="EMBL" id="KAF2901958.1"/>
    </source>
</evidence>
<proteinExistence type="predicted"/>
<accession>A0A8K0D9I3</accession>
<evidence type="ECO:0000313" key="2">
    <source>
        <dbReference type="Proteomes" id="UP000801492"/>
    </source>
</evidence>
<keyword evidence="2" id="KW-1185">Reference proteome</keyword>
<protein>
    <submittedName>
        <fullName evidence="1">Uncharacterized protein</fullName>
    </submittedName>
</protein>
<name>A0A8K0D9I3_IGNLU</name>
<comment type="caution">
    <text evidence="1">The sequence shown here is derived from an EMBL/GenBank/DDBJ whole genome shotgun (WGS) entry which is preliminary data.</text>
</comment>
<dbReference type="EMBL" id="VTPC01001439">
    <property type="protein sequence ID" value="KAF2901958.1"/>
    <property type="molecule type" value="Genomic_DNA"/>
</dbReference>
<feature type="non-terminal residue" evidence="1">
    <location>
        <position position="121"/>
    </location>
</feature>
<dbReference type="AlphaFoldDB" id="A0A8K0D9I3"/>
<sequence>MAKSFFAFAEPSSSQEHVTMTSDEHGLKSVGTAFIEAQLPLALADGLNEQEFAIDFFKEASVKCALAVGLLVHVDLIHDRIEVGLRKHDLLEDASLLDDPQDFPADSLVFEYRLWLLEQEQ</sequence>
<dbReference type="Proteomes" id="UP000801492">
    <property type="component" value="Unassembled WGS sequence"/>
</dbReference>